<reference evidence="2" key="1">
    <citation type="submission" date="2016-03" db="EMBL/GenBank/DDBJ databases">
        <authorList>
            <person name="Ploux O."/>
        </authorList>
    </citation>
    <scope>NUCLEOTIDE SEQUENCE</scope>
    <source>
        <strain evidence="2">FB2</strain>
        <plasmid evidence="2">pFB2.2</plasmid>
    </source>
</reference>
<proteinExistence type="predicted"/>
<protein>
    <recommendedName>
        <fullName evidence="1">HNH endonuclease 5 domain-containing protein</fullName>
    </recommendedName>
</protein>
<dbReference type="InterPro" id="IPR029471">
    <property type="entry name" value="HNH_5"/>
</dbReference>
<evidence type="ECO:0000313" key="2">
    <source>
        <dbReference type="EMBL" id="AMR39557.1"/>
    </source>
</evidence>
<organism evidence="2">
    <name type="scientific">Pluralibacter gergoviae</name>
    <name type="common">Enterobacter gergoviae</name>
    <dbReference type="NCBI Taxonomy" id="61647"/>
    <lineage>
        <taxon>Bacteria</taxon>
        <taxon>Pseudomonadati</taxon>
        <taxon>Pseudomonadota</taxon>
        <taxon>Gammaproteobacteria</taxon>
        <taxon>Enterobacterales</taxon>
        <taxon>Enterobacteriaceae</taxon>
        <taxon>Pluralibacter</taxon>
    </lineage>
</organism>
<evidence type="ECO:0000259" key="1">
    <source>
        <dbReference type="Pfam" id="PF14279"/>
    </source>
</evidence>
<dbReference type="RefSeq" id="WP_020316928.1">
    <property type="nucleotide sequence ID" value="NZ_CP014777.1"/>
</dbReference>
<keyword evidence="2" id="KW-0614">Plasmid</keyword>
<dbReference type="EMBL" id="CP014777">
    <property type="protein sequence ID" value="AMR39557.1"/>
    <property type="molecule type" value="Genomic_DNA"/>
</dbReference>
<accession>A0A142I4J2</accession>
<geneLocation type="plasmid" evidence="2">
    <name>pFB2.2</name>
</geneLocation>
<dbReference type="Pfam" id="PF14279">
    <property type="entry name" value="HNH_5"/>
    <property type="match status" value="1"/>
</dbReference>
<dbReference type="AlphaFoldDB" id="A0A142I4J2"/>
<gene>
    <name evidence="2" type="ORF">LG71_27860</name>
</gene>
<feature type="domain" description="HNH endonuclease 5" evidence="1">
    <location>
        <begin position="4"/>
        <end position="55"/>
    </location>
</feature>
<name>A0A142I4J2_PLUGE</name>
<sequence length="482" mass="56347">MDVCYLCGNDFNENSTVDHGEHVIQQAIGGSLVSKGILCKKCGGELSRKIDNPFNAIFEGIATRLDIKKDRKANKSPSIPGTIVSEKDAYGMNLKDTKVFWKNFKVSPIKPFHRFTEDYKKVIIYSQKKNFENHKSIVQKEIQSMELDTPPEIIMCDDIDCNVQYHFPMDNIAFKRGVAKIAIGFACTHGISRETLNLALKISEDNHGYIDEEIILVQYAPLSIIDRIIENDKASLANYPSHNLILFTSKKDPSLLWCYIELFSTFQYYVLLSDSYDGKPVYEYHYQRIVKSDDYVFTPDRRHYKERNLILGGLGITDERIQSAYEKQKDNKNKKSLEQIEIDIIREETNKQKNKADFERDINNFVDYCSQKILLNNDLDIEFMMNFKRNFSLFSRVAFNDEDEVEIFDISSYRRYYIENEKLVDYPEALNLMKMCAGSELRKYSFYKFNQLESYSQNKVLREKVRQVKNLIEKSKDENHTE</sequence>